<evidence type="ECO:0000313" key="6">
    <source>
        <dbReference type="EMBL" id="GES10508.1"/>
    </source>
</evidence>
<evidence type="ECO:0000256" key="3">
    <source>
        <dbReference type="ARBA" id="ARBA00023002"/>
    </source>
</evidence>
<dbReference type="InterPro" id="IPR002938">
    <property type="entry name" value="FAD-bd"/>
</dbReference>
<feature type="domain" description="FAD-binding" evidence="5">
    <location>
        <begin position="21"/>
        <end position="185"/>
    </location>
</feature>
<evidence type="ECO:0000259" key="5">
    <source>
        <dbReference type="Pfam" id="PF01494"/>
    </source>
</evidence>
<dbReference type="PANTHER" id="PTHR47178:SF6">
    <property type="entry name" value="FAD-BINDING DOMAIN-CONTAINING PROTEIN"/>
    <property type="match status" value="1"/>
</dbReference>
<keyword evidence="1" id="KW-0285">Flavoprotein</keyword>
<dbReference type="PANTHER" id="PTHR47178">
    <property type="entry name" value="MONOOXYGENASE, FAD-BINDING"/>
    <property type="match status" value="1"/>
</dbReference>
<reference evidence="6 7" key="1">
    <citation type="submission" date="2019-10" db="EMBL/GenBank/DDBJ databases">
        <title>Whole genome shotgun sequence of Acrocarpospora macrocephala NBRC 16266.</title>
        <authorList>
            <person name="Ichikawa N."/>
            <person name="Kimura A."/>
            <person name="Kitahashi Y."/>
            <person name="Komaki H."/>
            <person name="Oguchi A."/>
        </authorList>
    </citation>
    <scope>NUCLEOTIDE SEQUENCE [LARGE SCALE GENOMIC DNA]</scope>
    <source>
        <strain evidence="6 7">NBRC 16266</strain>
    </source>
</reference>
<feature type="domain" description="FAD-binding" evidence="5">
    <location>
        <begin position="313"/>
        <end position="371"/>
    </location>
</feature>
<dbReference type="Gene3D" id="3.50.50.60">
    <property type="entry name" value="FAD/NAD(P)-binding domain"/>
    <property type="match status" value="1"/>
</dbReference>
<keyword evidence="7" id="KW-1185">Reference proteome</keyword>
<dbReference type="SUPFAM" id="SSF51905">
    <property type="entry name" value="FAD/NAD(P)-binding domain"/>
    <property type="match status" value="1"/>
</dbReference>
<comment type="caution">
    <text evidence="6">The sequence shown here is derived from an EMBL/GenBank/DDBJ whole genome shotgun (WGS) entry which is preliminary data.</text>
</comment>
<dbReference type="PRINTS" id="PR00420">
    <property type="entry name" value="RNGMNOXGNASE"/>
</dbReference>
<evidence type="ECO:0000256" key="4">
    <source>
        <dbReference type="ARBA" id="ARBA00023033"/>
    </source>
</evidence>
<organism evidence="6 7">
    <name type="scientific">Acrocarpospora macrocephala</name>
    <dbReference type="NCBI Taxonomy" id="150177"/>
    <lineage>
        <taxon>Bacteria</taxon>
        <taxon>Bacillati</taxon>
        <taxon>Actinomycetota</taxon>
        <taxon>Actinomycetes</taxon>
        <taxon>Streptosporangiales</taxon>
        <taxon>Streptosporangiaceae</taxon>
        <taxon>Acrocarpospora</taxon>
    </lineage>
</organism>
<name>A0A5M3WWG9_9ACTN</name>
<dbReference type="GO" id="GO:0004497">
    <property type="term" value="F:monooxygenase activity"/>
    <property type="evidence" value="ECO:0007669"/>
    <property type="project" value="UniProtKB-KW"/>
</dbReference>
<keyword evidence="4 6" id="KW-0503">Monooxygenase</keyword>
<dbReference type="EMBL" id="BLAE01000022">
    <property type="protein sequence ID" value="GES10508.1"/>
    <property type="molecule type" value="Genomic_DNA"/>
</dbReference>
<dbReference type="Proteomes" id="UP000331127">
    <property type="component" value="Unassembled WGS sequence"/>
</dbReference>
<sequence length="392" mass="41112">MLSRQLSASFAAMNDAPHVDSRVLVAGAGIGGLCLAQGLRRAGVGVTVFEADPSPACRGQGHRITLKSAGVQALRSCLPPELYALCLATSIRPATTMTFTDERLTPRFSKPIPALPPEEHLGVNRLTLREILLSGLGGDVRFGAAFESFDRTADGRVLARFADGSTATGDLLVGADGTGSAVRRIIAPHAELEDLGGFVYGRTTITPGLLAWLPEVLLDSFNRVTGPVGAMSVATCRRHTPAAGPGLTGIPDYLAWTVDGWPDGPPTGARPEELHRLAAEMVGGWHPAARRVVAEADVAATFAVRLRSALPFPPWQAPGVTLLGDAAHTMSPGRGEGANIALKDAALLAAEITAARPGGLAAAVARYEREMFAYAFEAVAASRDHPFAPRRR</sequence>
<dbReference type="GO" id="GO:0071949">
    <property type="term" value="F:FAD binding"/>
    <property type="evidence" value="ECO:0007669"/>
    <property type="project" value="InterPro"/>
</dbReference>
<accession>A0A5M3WWG9</accession>
<keyword evidence="2" id="KW-0274">FAD</keyword>
<dbReference type="Pfam" id="PF01494">
    <property type="entry name" value="FAD_binding_3"/>
    <property type="match status" value="2"/>
</dbReference>
<evidence type="ECO:0000313" key="7">
    <source>
        <dbReference type="Proteomes" id="UP000331127"/>
    </source>
</evidence>
<evidence type="ECO:0000256" key="2">
    <source>
        <dbReference type="ARBA" id="ARBA00022827"/>
    </source>
</evidence>
<proteinExistence type="predicted"/>
<dbReference type="InterPro" id="IPR036188">
    <property type="entry name" value="FAD/NAD-bd_sf"/>
</dbReference>
<protein>
    <submittedName>
        <fullName evidence="6">Monooxygenase</fullName>
    </submittedName>
</protein>
<evidence type="ECO:0000256" key="1">
    <source>
        <dbReference type="ARBA" id="ARBA00022630"/>
    </source>
</evidence>
<dbReference type="AlphaFoldDB" id="A0A5M3WWG9"/>
<keyword evidence="3" id="KW-0560">Oxidoreductase</keyword>
<gene>
    <name evidence="6" type="ORF">Amac_041050</name>
</gene>